<evidence type="ECO:0000256" key="7">
    <source>
        <dbReference type="ARBA" id="ARBA00037847"/>
    </source>
</evidence>
<reference evidence="9" key="1">
    <citation type="submission" date="2018-02" db="EMBL/GenBank/DDBJ databases">
        <authorList>
            <person name="Cohen D.B."/>
            <person name="Kent A.D."/>
        </authorList>
    </citation>
    <scope>NUCLEOTIDE SEQUENCE</scope>
</reference>
<name>A0A2N9GR77_FAGSY</name>
<dbReference type="InterPro" id="IPR029063">
    <property type="entry name" value="SAM-dependent_MTases_sf"/>
</dbReference>
<dbReference type="Gene3D" id="3.40.50.150">
    <property type="entry name" value="Vaccinia Virus protein VP39"/>
    <property type="match status" value="2"/>
</dbReference>
<dbReference type="EC" id="2.1.1.-" evidence="8"/>
<dbReference type="InterPro" id="IPR004159">
    <property type="entry name" value="Put_SAM_MeTrfase"/>
</dbReference>
<dbReference type="PANTHER" id="PTHR10108:SF887">
    <property type="entry name" value="METHYLTRANSFERASE PMT22-RELATED"/>
    <property type="match status" value="1"/>
</dbReference>
<dbReference type="GO" id="GO:0005768">
    <property type="term" value="C:endosome"/>
    <property type="evidence" value="ECO:0007669"/>
    <property type="project" value="TreeGrafter"/>
</dbReference>
<accession>A0A2N9GR77</accession>
<keyword evidence="5 8" id="KW-0735">Signal-anchor</keyword>
<dbReference type="CDD" id="cd02440">
    <property type="entry name" value="AdoMet_MTases"/>
    <property type="match status" value="1"/>
</dbReference>
<dbReference type="GO" id="GO:0005802">
    <property type="term" value="C:trans-Golgi network"/>
    <property type="evidence" value="ECO:0007669"/>
    <property type="project" value="TreeGrafter"/>
</dbReference>
<evidence type="ECO:0000256" key="1">
    <source>
        <dbReference type="ARBA" id="ARBA00004606"/>
    </source>
</evidence>
<evidence type="ECO:0000256" key="4">
    <source>
        <dbReference type="ARBA" id="ARBA00022679"/>
    </source>
</evidence>
<dbReference type="GO" id="GO:0032259">
    <property type="term" value="P:methylation"/>
    <property type="evidence" value="ECO:0007669"/>
    <property type="project" value="UniProtKB-KW"/>
</dbReference>
<keyword evidence="6 8" id="KW-0325">Glycoprotein</keyword>
<dbReference type="Pfam" id="PF03141">
    <property type="entry name" value="Methyltransf_29"/>
    <property type="match status" value="2"/>
</dbReference>
<dbReference type="GO" id="GO:0008168">
    <property type="term" value="F:methyltransferase activity"/>
    <property type="evidence" value="ECO:0007669"/>
    <property type="project" value="UniProtKB-UniRule"/>
</dbReference>
<evidence type="ECO:0000256" key="8">
    <source>
        <dbReference type="RuleBase" id="RU366043"/>
    </source>
</evidence>
<evidence type="ECO:0000313" key="9">
    <source>
        <dbReference type="EMBL" id="SPD02152.1"/>
    </source>
</evidence>
<evidence type="ECO:0000256" key="3">
    <source>
        <dbReference type="ARBA" id="ARBA00022603"/>
    </source>
</evidence>
<dbReference type="SUPFAM" id="SSF53335">
    <property type="entry name" value="S-adenosyl-L-methionine-dependent methyltransferases"/>
    <property type="match status" value="2"/>
</dbReference>
<keyword evidence="5 8" id="KW-0812">Transmembrane</keyword>
<dbReference type="GO" id="GO:0016020">
    <property type="term" value="C:membrane"/>
    <property type="evidence" value="ECO:0007669"/>
    <property type="project" value="UniProtKB-SubCell"/>
</dbReference>
<comment type="subcellular location">
    <subcellularLocation>
        <location evidence="7">Endomembrane system</location>
        <topology evidence="7">Single-pass membrane protein</topology>
    </subcellularLocation>
    <subcellularLocation>
        <location evidence="1 8">Membrane</location>
        <topology evidence="1 8">Single-pass type II membrane protein</topology>
    </subcellularLocation>
</comment>
<evidence type="ECO:0000256" key="5">
    <source>
        <dbReference type="ARBA" id="ARBA00022968"/>
    </source>
</evidence>
<sequence>MFWYDNVPHPKLVEYKKDQNWVRKSGDYLVFPGGGTQFKDGVISYVEFVERTLPTIEWGRHIRVILDVGCGVASFGGYLLDKDVITMSFAPKDKHEAQIQFALERGIPATLSVIGTQKLMFPDNAYDLIHCARCRVHWDADGGRPLLELNRILRPDGFFVWSATPVYRNDERDQNVWKAMVALTKSIFAAALIDLPVWVMNVIPIDVPDTLSIIFDRGLIGIYHDWCESLNTYPRTYDLMHSSFLFRNLTQRCDVIDVVVEIDRILRPGGYIVVQDTVEMINKLSPILHSLHWSLTLYKDQFLVGKKGLWRPNGLRN</sequence>
<proteinExistence type="inferred from homology"/>
<keyword evidence="3 8" id="KW-0489">Methyltransferase</keyword>
<dbReference type="FunFam" id="3.40.50.150:FF:000342">
    <property type="entry name" value="Probable methyltransferase PMT19"/>
    <property type="match status" value="1"/>
</dbReference>
<organism evidence="9">
    <name type="scientific">Fagus sylvatica</name>
    <name type="common">Beechnut</name>
    <dbReference type="NCBI Taxonomy" id="28930"/>
    <lineage>
        <taxon>Eukaryota</taxon>
        <taxon>Viridiplantae</taxon>
        <taxon>Streptophyta</taxon>
        <taxon>Embryophyta</taxon>
        <taxon>Tracheophyta</taxon>
        <taxon>Spermatophyta</taxon>
        <taxon>Magnoliopsida</taxon>
        <taxon>eudicotyledons</taxon>
        <taxon>Gunneridae</taxon>
        <taxon>Pentapetalae</taxon>
        <taxon>rosids</taxon>
        <taxon>fabids</taxon>
        <taxon>Fagales</taxon>
        <taxon>Fagaceae</taxon>
        <taxon>Fagus</taxon>
    </lineage>
</organism>
<dbReference type="EMBL" id="OIVN01002269">
    <property type="protein sequence ID" value="SPD02152.1"/>
    <property type="molecule type" value="Genomic_DNA"/>
</dbReference>
<comment type="similarity">
    <text evidence="2 8">Belongs to the methyltransferase superfamily.</text>
</comment>
<evidence type="ECO:0000256" key="2">
    <source>
        <dbReference type="ARBA" id="ARBA00008361"/>
    </source>
</evidence>
<keyword evidence="4 8" id="KW-0808">Transferase</keyword>
<gene>
    <name evidence="9" type="ORF">FSB_LOCUS30034</name>
</gene>
<dbReference type="AlphaFoldDB" id="A0A2N9GR77"/>
<evidence type="ECO:0000256" key="6">
    <source>
        <dbReference type="ARBA" id="ARBA00023180"/>
    </source>
</evidence>
<dbReference type="PANTHER" id="PTHR10108">
    <property type="entry name" value="SAM-DEPENDENT METHYLTRANSFERASE"/>
    <property type="match status" value="1"/>
</dbReference>
<protein>
    <recommendedName>
        <fullName evidence="8">Methyltransferase</fullName>
        <ecNumber evidence="8">2.1.1.-</ecNumber>
    </recommendedName>
</protein>